<comment type="caution">
    <text evidence="1">The sequence shown here is derived from an EMBL/GenBank/DDBJ whole genome shotgun (WGS) entry which is preliminary data.</text>
</comment>
<dbReference type="AlphaFoldDB" id="A0A923LZE7"/>
<reference evidence="1" key="1">
    <citation type="submission" date="2020-08" db="EMBL/GenBank/DDBJ databases">
        <title>Genome public.</title>
        <authorList>
            <person name="Liu C."/>
            <person name="Sun Q."/>
        </authorList>
    </citation>
    <scope>NUCLEOTIDE SEQUENCE</scope>
    <source>
        <strain evidence="1">NSJ-28</strain>
    </source>
</reference>
<dbReference type="RefSeq" id="WP_186950494.1">
    <property type="nucleotide sequence ID" value="NZ_JACOPL010000031.1"/>
</dbReference>
<proteinExistence type="predicted"/>
<sequence>MFYTNRIRDLRIELERHVARRRMKGCGPPEEIGPGMMTATDLTSYIGCNVKTTYKFLQGVPRIRSGKHIYYHIRDVATRLAQLEMEAAS</sequence>
<dbReference type="Proteomes" id="UP000606499">
    <property type="component" value="Unassembled WGS sequence"/>
</dbReference>
<protein>
    <recommendedName>
        <fullName evidence="3">Helix-turn-helix domain-containing protein</fullName>
    </recommendedName>
</protein>
<evidence type="ECO:0000313" key="1">
    <source>
        <dbReference type="EMBL" id="MBC5726802.1"/>
    </source>
</evidence>
<accession>A0A923LZE7</accession>
<gene>
    <name evidence="1" type="ORF">H8S45_15265</name>
</gene>
<organism evidence="1 2">
    <name type="scientific">Agathobaculum faecis</name>
    <dbReference type="NCBI Taxonomy" id="2763013"/>
    <lineage>
        <taxon>Bacteria</taxon>
        <taxon>Bacillati</taxon>
        <taxon>Bacillota</taxon>
        <taxon>Clostridia</taxon>
        <taxon>Eubacteriales</taxon>
        <taxon>Butyricicoccaceae</taxon>
        <taxon>Agathobaculum</taxon>
    </lineage>
</organism>
<dbReference type="EMBL" id="JACOPL010000031">
    <property type="protein sequence ID" value="MBC5726802.1"/>
    <property type="molecule type" value="Genomic_DNA"/>
</dbReference>
<evidence type="ECO:0008006" key="3">
    <source>
        <dbReference type="Google" id="ProtNLM"/>
    </source>
</evidence>
<evidence type="ECO:0000313" key="2">
    <source>
        <dbReference type="Proteomes" id="UP000606499"/>
    </source>
</evidence>
<keyword evidence="2" id="KW-1185">Reference proteome</keyword>
<name>A0A923LZE7_9FIRM</name>